<dbReference type="Proteomes" id="UP000321353">
    <property type="component" value="Chromosome"/>
</dbReference>
<keyword evidence="1" id="KW-1003">Cell membrane</keyword>
<gene>
    <name evidence="6" type="ORF">Mal15_04120</name>
</gene>
<dbReference type="Pfam" id="PF12127">
    <property type="entry name" value="FloA"/>
    <property type="match status" value="1"/>
</dbReference>
<evidence type="ECO:0000313" key="7">
    <source>
        <dbReference type="Proteomes" id="UP000321353"/>
    </source>
</evidence>
<evidence type="ECO:0000313" key="6">
    <source>
        <dbReference type="EMBL" id="QEF96384.1"/>
    </source>
</evidence>
<evidence type="ECO:0000256" key="2">
    <source>
        <dbReference type="ARBA" id="ARBA00022692"/>
    </source>
</evidence>
<dbReference type="AlphaFoldDB" id="A0A5B9M9Z9"/>
<evidence type="ECO:0000256" key="3">
    <source>
        <dbReference type="ARBA" id="ARBA00022989"/>
    </source>
</evidence>
<accession>A0A5B9M9Z9</accession>
<evidence type="ECO:0000256" key="5">
    <source>
        <dbReference type="SAM" id="Phobius"/>
    </source>
</evidence>
<keyword evidence="2 5" id="KW-0812">Transmembrane</keyword>
<proteinExistence type="predicted"/>
<evidence type="ECO:0000256" key="1">
    <source>
        <dbReference type="ARBA" id="ARBA00022475"/>
    </source>
</evidence>
<keyword evidence="4 5" id="KW-0472">Membrane</keyword>
<evidence type="ECO:0000256" key="4">
    <source>
        <dbReference type="ARBA" id="ARBA00023136"/>
    </source>
</evidence>
<dbReference type="InterPro" id="IPR022853">
    <property type="entry name" value="FloA"/>
</dbReference>
<organism evidence="6 7">
    <name type="scientific">Stieleria maiorica</name>
    <dbReference type="NCBI Taxonomy" id="2795974"/>
    <lineage>
        <taxon>Bacteria</taxon>
        <taxon>Pseudomonadati</taxon>
        <taxon>Planctomycetota</taxon>
        <taxon>Planctomycetia</taxon>
        <taxon>Pirellulales</taxon>
        <taxon>Pirellulaceae</taxon>
        <taxon>Stieleria</taxon>
    </lineage>
</organism>
<reference evidence="6 7" key="1">
    <citation type="submission" date="2019-02" db="EMBL/GenBank/DDBJ databases">
        <title>Planctomycetal bacteria perform biofilm scaping via a novel small molecule.</title>
        <authorList>
            <person name="Jeske O."/>
            <person name="Boedeker C."/>
            <person name="Wiegand S."/>
            <person name="Breitling P."/>
            <person name="Kallscheuer N."/>
            <person name="Jogler M."/>
            <person name="Rohde M."/>
            <person name="Petersen J."/>
            <person name="Medema M.H."/>
            <person name="Surup F."/>
            <person name="Jogler C."/>
        </authorList>
    </citation>
    <scope>NUCLEOTIDE SEQUENCE [LARGE SCALE GENOMIC DNA]</scope>
    <source>
        <strain evidence="6 7">Mal15</strain>
    </source>
</reference>
<dbReference type="RefSeq" id="WP_147866205.1">
    <property type="nucleotide sequence ID" value="NZ_CP036264.1"/>
</dbReference>
<protein>
    <submittedName>
        <fullName evidence="6">SigmaW regulon antibacterial</fullName>
    </submittedName>
</protein>
<keyword evidence="7" id="KW-1185">Reference proteome</keyword>
<name>A0A5B9M9Z9_9BACT</name>
<dbReference type="EMBL" id="CP036264">
    <property type="protein sequence ID" value="QEF96384.1"/>
    <property type="molecule type" value="Genomic_DNA"/>
</dbReference>
<sequence>MNTQALVLLCGILLILVFFITIAITLLAMFRPWLQCFLSGTPVPLFKIVGMRLRNAPVRRICEQRIKAGSVGVDLPVEQLEDAHRKGADIEKLTDSLCLARRSDRDVTWDELLHTELVA</sequence>
<keyword evidence="3 5" id="KW-1133">Transmembrane helix</keyword>
<dbReference type="KEGG" id="smam:Mal15_04120"/>
<feature type="transmembrane region" description="Helical" evidence="5">
    <location>
        <begin position="6"/>
        <end position="30"/>
    </location>
</feature>